<reference evidence="2 3" key="1">
    <citation type="submission" date="2017-11" db="EMBL/GenBank/DDBJ databases">
        <title>De novo assembly and phasing of dikaryotic genomes from two isolates of Puccinia coronata f. sp. avenae, the causal agent of oat crown rust.</title>
        <authorList>
            <person name="Miller M.E."/>
            <person name="Zhang Y."/>
            <person name="Omidvar V."/>
            <person name="Sperschneider J."/>
            <person name="Schwessinger B."/>
            <person name="Raley C."/>
            <person name="Palmer J.M."/>
            <person name="Garnica D."/>
            <person name="Upadhyaya N."/>
            <person name="Rathjen J."/>
            <person name="Taylor J.M."/>
            <person name="Park R.F."/>
            <person name="Dodds P.N."/>
            <person name="Hirsch C.D."/>
            <person name="Kianian S.F."/>
            <person name="Figueroa M."/>
        </authorList>
    </citation>
    <scope>NUCLEOTIDE SEQUENCE [LARGE SCALE GENOMIC DNA]</scope>
    <source>
        <strain evidence="2">12NC29</strain>
    </source>
</reference>
<dbReference type="AlphaFoldDB" id="A0A2N5UR23"/>
<keyword evidence="3" id="KW-1185">Reference proteome</keyword>
<comment type="caution">
    <text evidence="2">The sequence shown here is derived from an EMBL/GenBank/DDBJ whole genome shotgun (WGS) entry which is preliminary data.</text>
</comment>
<accession>A0A2N5UR23</accession>
<feature type="signal peptide" evidence="1">
    <location>
        <begin position="1"/>
        <end position="17"/>
    </location>
</feature>
<name>A0A2N5UR23_9BASI</name>
<sequence length="155" mass="16261">MCLTGLIPVSALQAASQLNCLPGCSPTWHKYQLCKQVYLLAELAQVPAQQAGLSARRAGTGTSSASRSTCSPSWLQPQKQVYLLAKLVPAQQAGLPACQAGTSPASRFTCSPSWYQPTKQVYLLAKPADLLAGLLAELAQVPALQAGLPARRAGT</sequence>
<gene>
    <name evidence="2" type="ORF">PCANC_17948</name>
</gene>
<dbReference type="EMBL" id="PGCJ01000184">
    <property type="protein sequence ID" value="PLW40215.1"/>
    <property type="molecule type" value="Genomic_DNA"/>
</dbReference>
<evidence type="ECO:0000256" key="1">
    <source>
        <dbReference type="SAM" id="SignalP"/>
    </source>
</evidence>
<dbReference type="Proteomes" id="UP000235388">
    <property type="component" value="Unassembled WGS sequence"/>
</dbReference>
<protein>
    <submittedName>
        <fullName evidence="2">Uncharacterized protein</fullName>
    </submittedName>
</protein>
<evidence type="ECO:0000313" key="2">
    <source>
        <dbReference type="EMBL" id="PLW40215.1"/>
    </source>
</evidence>
<organism evidence="2 3">
    <name type="scientific">Puccinia coronata f. sp. avenae</name>
    <dbReference type="NCBI Taxonomy" id="200324"/>
    <lineage>
        <taxon>Eukaryota</taxon>
        <taxon>Fungi</taxon>
        <taxon>Dikarya</taxon>
        <taxon>Basidiomycota</taxon>
        <taxon>Pucciniomycotina</taxon>
        <taxon>Pucciniomycetes</taxon>
        <taxon>Pucciniales</taxon>
        <taxon>Pucciniaceae</taxon>
        <taxon>Puccinia</taxon>
    </lineage>
</organism>
<evidence type="ECO:0000313" key="3">
    <source>
        <dbReference type="Proteomes" id="UP000235388"/>
    </source>
</evidence>
<feature type="chain" id="PRO_5014736756" evidence="1">
    <location>
        <begin position="18"/>
        <end position="155"/>
    </location>
</feature>
<keyword evidence="1" id="KW-0732">Signal</keyword>
<proteinExistence type="predicted"/>